<gene>
    <name evidence="1" type="ORF">HNQ60_001572</name>
</gene>
<keyword evidence="2" id="KW-1185">Reference proteome</keyword>
<reference evidence="1 2" key="1">
    <citation type="submission" date="2020-08" db="EMBL/GenBank/DDBJ databases">
        <title>Genomic Encyclopedia of Type Strains, Phase IV (KMG-IV): sequencing the most valuable type-strain genomes for metagenomic binning, comparative biology and taxonomic classification.</title>
        <authorList>
            <person name="Goeker M."/>
        </authorList>
    </citation>
    <scope>NUCLEOTIDE SEQUENCE [LARGE SCALE GENOMIC DNA]</scope>
    <source>
        <strain evidence="1 2">DSM 26723</strain>
    </source>
</reference>
<sequence length="228" mass="24774">MSAHNTEVVPGTCLPVLGPALLLRTRELNLDYVRLLLAERAPSTESLSDKVLDGLSQLSAAARGALAGCSYTLFSLGFDDIRFWGAALSGGSADDPGDRYGDDGVPSMQSAFCEVALFFAWHISQLNPLAARVLFAMPGAIEEQLAAAPLWHLRRIALDYPGLLVPRWPHNPAFWPDLVRFAASADPRLLTAQLLGHQLIASELDGSLVRGARPRLSLRRRRQDAPRA</sequence>
<name>A0A841HJC6_9GAMM</name>
<dbReference type="AlphaFoldDB" id="A0A841HJC6"/>
<evidence type="ECO:0000313" key="2">
    <source>
        <dbReference type="Proteomes" id="UP000588068"/>
    </source>
</evidence>
<accession>A0A841HJC6</accession>
<dbReference type="EMBL" id="JACHHZ010000002">
    <property type="protein sequence ID" value="MBB6092694.1"/>
    <property type="molecule type" value="Genomic_DNA"/>
</dbReference>
<organism evidence="1 2">
    <name type="scientific">Povalibacter uvarum</name>
    <dbReference type="NCBI Taxonomy" id="732238"/>
    <lineage>
        <taxon>Bacteria</taxon>
        <taxon>Pseudomonadati</taxon>
        <taxon>Pseudomonadota</taxon>
        <taxon>Gammaproteobacteria</taxon>
        <taxon>Steroidobacterales</taxon>
        <taxon>Steroidobacteraceae</taxon>
        <taxon>Povalibacter</taxon>
    </lineage>
</organism>
<evidence type="ECO:0000313" key="1">
    <source>
        <dbReference type="EMBL" id="MBB6092694.1"/>
    </source>
</evidence>
<proteinExistence type="predicted"/>
<comment type="caution">
    <text evidence="1">The sequence shown here is derived from an EMBL/GenBank/DDBJ whole genome shotgun (WGS) entry which is preliminary data.</text>
</comment>
<protein>
    <submittedName>
        <fullName evidence="1">Uncharacterized protein</fullName>
    </submittedName>
</protein>
<dbReference type="Proteomes" id="UP000588068">
    <property type="component" value="Unassembled WGS sequence"/>
</dbReference>
<dbReference type="RefSeq" id="WP_184330480.1">
    <property type="nucleotide sequence ID" value="NZ_JACHHZ010000002.1"/>
</dbReference>